<proteinExistence type="predicted"/>
<reference evidence="2 3" key="1">
    <citation type="submission" date="2019-06" db="EMBL/GenBank/DDBJ databases">
        <authorList>
            <person name="Broberg M."/>
        </authorList>
    </citation>
    <scope>NUCLEOTIDE SEQUENCE [LARGE SCALE GENOMIC DNA]</scope>
</reference>
<keyword evidence="3" id="KW-1185">Reference proteome</keyword>
<name>A0ABY6TN65_BIOOC</name>
<dbReference type="Proteomes" id="UP000766486">
    <property type="component" value="Unassembled WGS sequence"/>
</dbReference>
<feature type="region of interest" description="Disordered" evidence="1">
    <location>
        <begin position="90"/>
        <end position="190"/>
    </location>
</feature>
<comment type="caution">
    <text evidence="2">The sequence shown here is derived from an EMBL/GenBank/DDBJ whole genome shotgun (WGS) entry which is preliminary data.</text>
</comment>
<protein>
    <submittedName>
        <fullName evidence="2">Uncharacterized protein</fullName>
    </submittedName>
</protein>
<feature type="compositionally biased region" description="Polar residues" evidence="1">
    <location>
        <begin position="63"/>
        <end position="72"/>
    </location>
</feature>
<sequence length="190" mass="20686">MLRLHPTTLTITAAELRELDRRYAQRNQLKNSPRQNANTHCTEASPPGADDDESTDVNDIPTPASSTPSQVSIAQASPTLIQWSNVIACVEEEEEEADGEDEDNAAFSDMADLESALDLTPRAKSSSSKTRHFARNHSTPRPPDLPPPFSQTPRSRVISSTMTINQGDHLQDSPPLPSRDIGGGQEDMDG</sequence>
<evidence type="ECO:0000313" key="3">
    <source>
        <dbReference type="Proteomes" id="UP000766486"/>
    </source>
</evidence>
<feature type="compositionally biased region" description="Acidic residues" evidence="1">
    <location>
        <begin position="90"/>
        <end position="104"/>
    </location>
</feature>
<organism evidence="2 3">
    <name type="scientific">Bionectria ochroleuca</name>
    <name type="common">Gliocladium roseum</name>
    <dbReference type="NCBI Taxonomy" id="29856"/>
    <lineage>
        <taxon>Eukaryota</taxon>
        <taxon>Fungi</taxon>
        <taxon>Dikarya</taxon>
        <taxon>Ascomycota</taxon>
        <taxon>Pezizomycotina</taxon>
        <taxon>Sordariomycetes</taxon>
        <taxon>Hypocreomycetidae</taxon>
        <taxon>Hypocreales</taxon>
        <taxon>Bionectriaceae</taxon>
        <taxon>Clonostachys</taxon>
    </lineage>
</organism>
<feature type="compositionally biased region" description="Polar residues" evidence="1">
    <location>
        <begin position="28"/>
        <end position="42"/>
    </location>
</feature>
<evidence type="ECO:0000313" key="2">
    <source>
        <dbReference type="EMBL" id="VUC19799.1"/>
    </source>
</evidence>
<dbReference type="EMBL" id="CABFNS010000003">
    <property type="protein sequence ID" value="VUC19799.1"/>
    <property type="molecule type" value="Genomic_DNA"/>
</dbReference>
<feature type="compositionally biased region" description="Gly residues" evidence="1">
    <location>
        <begin position="181"/>
        <end position="190"/>
    </location>
</feature>
<evidence type="ECO:0000256" key="1">
    <source>
        <dbReference type="SAM" id="MobiDB-lite"/>
    </source>
</evidence>
<feature type="compositionally biased region" description="Pro residues" evidence="1">
    <location>
        <begin position="140"/>
        <end position="150"/>
    </location>
</feature>
<feature type="compositionally biased region" description="Polar residues" evidence="1">
    <location>
        <begin position="151"/>
        <end position="168"/>
    </location>
</feature>
<feature type="region of interest" description="Disordered" evidence="1">
    <location>
        <begin position="28"/>
        <end position="72"/>
    </location>
</feature>
<gene>
    <name evidence="2" type="ORF">CLO192961_LOCUS27</name>
</gene>
<accession>A0ABY6TN65</accession>